<proteinExistence type="predicted"/>
<protein>
    <submittedName>
        <fullName evidence="1">Uncharacterized protein</fullName>
    </submittedName>
</protein>
<accession>A0A6J4GSP8</accession>
<dbReference type="RefSeq" id="WP_173972019.1">
    <property type="nucleotide sequence ID" value="NZ_CADCSU010000125.1"/>
</dbReference>
<dbReference type="AlphaFoldDB" id="A0A6J4GSP8"/>
<evidence type="ECO:0000313" key="2">
    <source>
        <dbReference type="Proteomes" id="UP000479938"/>
    </source>
</evidence>
<organism evidence="1 2">
    <name type="scientific">Flavobacterium bizetiae</name>
    <dbReference type="NCBI Taxonomy" id="2704140"/>
    <lineage>
        <taxon>Bacteria</taxon>
        <taxon>Pseudomonadati</taxon>
        <taxon>Bacteroidota</taxon>
        <taxon>Flavobacteriia</taxon>
        <taxon>Flavobacteriales</taxon>
        <taxon>Flavobacteriaceae</taxon>
        <taxon>Flavobacterium</taxon>
    </lineage>
</organism>
<dbReference type="EMBL" id="CADCSU010000125">
    <property type="protein sequence ID" value="CAA9201323.1"/>
    <property type="molecule type" value="Genomic_DNA"/>
</dbReference>
<dbReference type="Proteomes" id="UP000479938">
    <property type="component" value="Unassembled WGS sequence"/>
</dbReference>
<reference evidence="1 2" key="1">
    <citation type="submission" date="2020-02" db="EMBL/GenBank/DDBJ databases">
        <authorList>
            <person name="Criscuolo A."/>
        </authorList>
    </citation>
    <scope>NUCLEOTIDE SEQUENCE [LARGE SCALE GENOMIC DNA]</scope>
    <source>
        <strain evidence="1">CIP105534</strain>
    </source>
</reference>
<gene>
    <name evidence="1" type="ORF">FLA105534_03535</name>
</gene>
<sequence length="162" mass="18474">MEVLGTLITIISIIVHIVQKVNQSSYGNDNSRSSYRDVTYEVVHEFTPQEKLENMNIDSLNICYKTTGIIGFSIENARRTLLNKYVQHDFYIDDVIIRQNCMYIKVMHAIPFNGRNKCYGASFSMNFMTVNNGVAVYGSKKINADEELVFKEIANELINAVS</sequence>
<name>A0A6J4GSP8_9FLAO</name>
<evidence type="ECO:0000313" key="1">
    <source>
        <dbReference type="EMBL" id="CAA9201323.1"/>
    </source>
</evidence>
<keyword evidence="2" id="KW-1185">Reference proteome</keyword>